<evidence type="ECO:0000256" key="2">
    <source>
        <dbReference type="SAM" id="MobiDB-lite"/>
    </source>
</evidence>
<protein>
    <recommendedName>
        <fullName evidence="3">C2H2-type domain-containing protein</fullName>
    </recommendedName>
</protein>
<feature type="region of interest" description="Disordered" evidence="2">
    <location>
        <begin position="237"/>
        <end position="297"/>
    </location>
</feature>
<dbReference type="GO" id="GO:0008270">
    <property type="term" value="F:zinc ion binding"/>
    <property type="evidence" value="ECO:0007669"/>
    <property type="project" value="UniProtKB-KW"/>
</dbReference>
<evidence type="ECO:0000259" key="3">
    <source>
        <dbReference type="PROSITE" id="PS50157"/>
    </source>
</evidence>
<comment type="caution">
    <text evidence="4">The sequence shown here is derived from an EMBL/GenBank/DDBJ whole genome shotgun (WGS) entry which is preliminary data.</text>
</comment>
<keyword evidence="1" id="KW-0863">Zinc-finger</keyword>
<organism evidence="4 5">
    <name type="scientific">Phytophthora cactorum</name>
    <dbReference type="NCBI Taxonomy" id="29920"/>
    <lineage>
        <taxon>Eukaryota</taxon>
        <taxon>Sar</taxon>
        <taxon>Stramenopiles</taxon>
        <taxon>Oomycota</taxon>
        <taxon>Peronosporomycetes</taxon>
        <taxon>Peronosporales</taxon>
        <taxon>Peronosporaceae</taxon>
        <taxon>Phytophthora</taxon>
    </lineage>
</organism>
<name>A0A8T1A3L9_9STRA</name>
<keyword evidence="1" id="KW-0479">Metal-binding</keyword>
<dbReference type="EMBL" id="RCMI01003790">
    <property type="protein sequence ID" value="KAG2871426.1"/>
    <property type="molecule type" value="Genomic_DNA"/>
</dbReference>
<feature type="region of interest" description="Disordered" evidence="2">
    <location>
        <begin position="157"/>
        <end position="198"/>
    </location>
</feature>
<evidence type="ECO:0000256" key="1">
    <source>
        <dbReference type="PROSITE-ProRule" id="PRU00042"/>
    </source>
</evidence>
<reference evidence="4" key="1">
    <citation type="submission" date="2018-10" db="EMBL/GenBank/DDBJ databases">
        <title>Effector identification in a new, highly contiguous assembly of the strawberry crown rot pathogen Phytophthora cactorum.</title>
        <authorList>
            <person name="Armitage A.D."/>
            <person name="Nellist C.F."/>
            <person name="Bates H."/>
            <person name="Vickerstaff R.J."/>
            <person name="Harrison R.J."/>
        </authorList>
    </citation>
    <scope>NUCLEOTIDE SEQUENCE</scope>
    <source>
        <strain evidence="4">4032</strain>
    </source>
</reference>
<feature type="non-terminal residue" evidence="4">
    <location>
        <position position="368"/>
    </location>
</feature>
<feature type="compositionally biased region" description="Polar residues" evidence="2">
    <location>
        <begin position="263"/>
        <end position="273"/>
    </location>
</feature>
<dbReference type="VEuPathDB" id="FungiDB:PC110_g19855"/>
<feature type="compositionally biased region" description="Basic and acidic residues" evidence="2">
    <location>
        <begin position="19"/>
        <end position="31"/>
    </location>
</feature>
<evidence type="ECO:0000313" key="4">
    <source>
        <dbReference type="EMBL" id="KAG2871426.1"/>
    </source>
</evidence>
<dbReference type="AlphaFoldDB" id="A0A8T1A3L9"/>
<sequence>MLPDLSSVGPAPMQADATSSRDSRSSKHDEAPVPATYAHDAAQFACVLCQYVAESMAVLVSHRRSAHRGTRFQDTFTSGCACSLVFYARIVATSHAAACARRQQRAVPPAPTHVLPKRTEAALLPTGPPAAAMTVTAAVASSDTVVTAATNLQSAVPAAPKPHEHQHAPPVLEPSPVQRSACAAGKRRRLNSSATTAPCMPLARVQDADAQAAQHSGTEAVQQHAVEGSVQLLETQGAAVADQPSPPQRTSTRWGPRPRPRPQTEQPAVTSEQAAALAARRPLTSAASGTGATRWGPSHRAIGAAAIARLVTGLPTAPAQPTRRPLPTLPTPPAPPALPVQQEATVAVGLDGGPAEDATWLLRFDGAC</sequence>
<accession>A0A8T1A3L9</accession>
<proteinExistence type="predicted"/>
<evidence type="ECO:0000313" key="5">
    <source>
        <dbReference type="Proteomes" id="UP000774804"/>
    </source>
</evidence>
<dbReference type="PROSITE" id="PS50157">
    <property type="entry name" value="ZINC_FINGER_C2H2_2"/>
    <property type="match status" value="1"/>
</dbReference>
<gene>
    <name evidence="4" type="ORF">PC115_g24838</name>
</gene>
<dbReference type="InterPro" id="IPR013087">
    <property type="entry name" value="Znf_C2H2_type"/>
</dbReference>
<dbReference type="Proteomes" id="UP000774804">
    <property type="component" value="Unassembled WGS sequence"/>
</dbReference>
<feature type="region of interest" description="Disordered" evidence="2">
    <location>
        <begin position="1"/>
        <end position="33"/>
    </location>
</feature>
<keyword evidence="1" id="KW-0862">Zinc</keyword>
<feature type="domain" description="C2H2-type" evidence="3">
    <location>
        <begin position="44"/>
        <end position="72"/>
    </location>
</feature>